<dbReference type="InterPro" id="IPR038592">
    <property type="entry name" value="CheD-like_sf"/>
</dbReference>
<evidence type="ECO:0000313" key="4">
    <source>
        <dbReference type="EMBL" id="SDR27765.1"/>
    </source>
</evidence>
<dbReference type="PANTHER" id="PTHR35147:SF1">
    <property type="entry name" value="CHEMORECEPTOR GLUTAMINE DEAMIDASE CHED-RELATED"/>
    <property type="match status" value="1"/>
</dbReference>
<dbReference type="AlphaFoldDB" id="A0A1H1HQI9"/>
<organism evidence="4 5">
    <name type="scientific">Natronobacterium texcoconense</name>
    <dbReference type="NCBI Taxonomy" id="1095778"/>
    <lineage>
        <taxon>Archaea</taxon>
        <taxon>Methanobacteriati</taxon>
        <taxon>Methanobacteriota</taxon>
        <taxon>Stenosarchaea group</taxon>
        <taxon>Halobacteria</taxon>
        <taxon>Halobacteriales</taxon>
        <taxon>Natrialbaceae</taxon>
        <taxon>Natronobacterium</taxon>
    </lineage>
</organism>
<evidence type="ECO:0000313" key="5">
    <source>
        <dbReference type="Proteomes" id="UP000198848"/>
    </source>
</evidence>
<dbReference type="PANTHER" id="PTHR35147">
    <property type="entry name" value="CHEMORECEPTOR GLUTAMINE DEAMIDASE CHED-RELATED"/>
    <property type="match status" value="1"/>
</dbReference>
<dbReference type="GO" id="GO:0050568">
    <property type="term" value="F:protein-glutamine glutaminase activity"/>
    <property type="evidence" value="ECO:0007669"/>
    <property type="project" value="UniProtKB-UniRule"/>
</dbReference>
<keyword evidence="2 3" id="KW-0378">Hydrolase</keyword>
<dbReference type="RefSeq" id="WP_090383365.1">
    <property type="nucleotide sequence ID" value="NZ_FNLC01000003.1"/>
</dbReference>
<accession>A0A1H1HQI9</accession>
<dbReference type="EMBL" id="FNLC01000003">
    <property type="protein sequence ID" value="SDR27765.1"/>
    <property type="molecule type" value="Genomic_DNA"/>
</dbReference>
<keyword evidence="5" id="KW-1185">Reference proteome</keyword>
<comment type="catalytic activity">
    <reaction evidence="3">
        <text>L-glutaminyl-[protein] + H2O = L-glutamyl-[protein] + NH4(+)</text>
        <dbReference type="Rhea" id="RHEA:16441"/>
        <dbReference type="Rhea" id="RHEA-COMP:10207"/>
        <dbReference type="Rhea" id="RHEA-COMP:10208"/>
        <dbReference type="ChEBI" id="CHEBI:15377"/>
        <dbReference type="ChEBI" id="CHEBI:28938"/>
        <dbReference type="ChEBI" id="CHEBI:29973"/>
        <dbReference type="ChEBI" id="CHEBI:30011"/>
        <dbReference type="EC" id="3.5.1.44"/>
    </reaction>
</comment>
<proteinExistence type="inferred from homology"/>
<dbReference type="InterPro" id="IPR011324">
    <property type="entry name" value="Cytotoxic_necrot_fac-like_cat"/>
</dbReference>
<dbReference type="Pfam" id="PF03975">
    <property type="entry name" value="CheD"/>
    <property type="match status" value="1"/>
</dbReference>
<dbReference type="OrthoDB" id="10499at2157"/>
<dbReference type="InterPro" id="IPR005659">
    <property type="entry name" value="Chemorcpt_Glu_NH3ase_CheD"/>
</dbReference>
<dbReference type="CDD" id="cd16352">
    <property type="entry name" value="CheD"/>
    <property type="match status" value="1"/>
</dbReference>
<gene>
    <name evidence="3" type="primary">cheD</name>
    <name evidence="4" type="ORF">SAMN04489842_2966</name>
</gene>
<dbReference type="Gene3D" id="3.30.1330.200">
    <property type="match status" value="1"/>
</dbReference>
<comment type="function">
    <text evidence="3">Probably deamidates glutamine residues to glutamate on methyl-accepting chemotaxis receptors (MCPs), playing an important role in chemotaxis.</text>
</comment>
<sequence>MAGTTPIQVGISEYDFSTDDRPLVTNGVGSCVVIVLVDDAGSVSGMLHFMLPKARVTPNGDSDTDAKFADTGLDAMLAAFEAHGGRPTRAWAKLAGGASMFEFDGFDVPIGEQNIEAARDGLESRNIPVRGSDLGGNEGRQVTFEPATGELVVRTADGGTRRL</sequence>
<keyword evidence="1 3" id="KW-0145">Chemotaxis</keyword>
<dbReference type="STRING" id="1095778.SAMN04489842_2966"/>
<dbReference type="GO" id="GO:0006935">
    <property type="term" value="P:chemotaxis"/>
    <property type="evidence" value="ECO:0007669"/>
    <property type="project" value="UniProtKB-UniRule"/>
</dbReference>
<evidence type="ECO:0000256" key="1">
    <source>
        <dbReference type="ARBA" id="ARBA00022500"/>
    </source>
</evidence>
<protein>
    <recommendedName>
        <fullName evidence="3">Probable chemoreceptor glutamine deamidase CheD</fullName>
        <ecNumber evidence="3">3.5.1.44</ecNumber>
    </recommendedName>
</protein>
<dbReference type="HAMAP" id="MF_01440">
    <property type="entry name" value="CheD"/>
    <property type="match status" value="1"/>
</dbReference>
<evidence type="ECO:0000256" key="2">
    <source>
        <dbReference type="ARBA" id="ARBA00022801"/>
    </source>
</evidence>
<name>A0A1H1HQI9_NATTX</name>
<dbReference type="Proteomes" id="UP000198848">
    <property type="component" value="Unassembled WGS sequence"/>
</dbReference>
<reference evidence="5" key="1">
    <citation type="submission" date="2016-10" db="EMBL/GenBank/DDBJ databases">
        <authorList>
            <person name="Varghese N."/>
            <person name="Submissions S."/>
        </authorList>
    </citation>
    <scope>NUCLEOTIDE SEQUENCE [LARGE SCALE GENOMIC DNA]</scope>
    <source>
        <strain evidence="5">DSM 24767</strain>
    </source>
</reference>
<dbReference type="EC" id="3.5.1.44" evidence="3"/>
<evidence type="ECO:0000256" key="3">
    <source>
        <dbReference type="HAMAP-Rule" id="MF_01440"/>
    </source>
</evidence>
<comment type="similarity">
    <text evidence="3">Belongs to the CheD family.</text>
</comment>
<dbReference type="SUPFAM" id="SSF64438">
    <property type="entry name" value="CNF1/YfiH-like putative cysteine hydrolases"/>
    <property type="match status" value="1"/>
</dbReference>